<sequence>MKAFSLWKQLKRKLRRSGRPMWTLGSIAAFVTYSLLSAIPMDRAYGTAFDQGSNMEPKQIQAIIRSLSAKNSSVTVHLQRHFICGEEFRSLGLRSSAEAVKLIQRPNVSHVSLHASTQGEPILELTEQVSDLSLQCKENAMFGIDPTGRLTLFEGPPKKENAVRTFYQLDVRFMESRLPKEEWKRLVDGIRVEDKASYYSVLSSFSDFAIDASRNVMNPTRR</sequence>
<dbReference type="AlphaFoldDB" id="E0IDW9"/>
<reference evidence="2 3" key="1">
    <citation type="submission" date="2010-07" db="EMBL/GenBank/DDBJ databases">
        <title>The draft genome of Paenibacillus curdlanolyticus YK9.</title>
        <authorList>
            <consortium name="US DOE Joint Genome Institute (JGI-PGF)"/>
            <person name="Lucas S."/>
            <person name="Copeland A."/>
            <person name="Lapidus A."/>
            <person name="Cheng J.-F."/>
            <person name="Bruce D."/>
            <person name="Goodwin L."/>
            <person name="Pitluck S."/>
            <person name="Land M.L."/>
            <person name="Hauser L."/>
            <person name="Chang Y.-J."/>
            <person name="Jeffries C."/>
            <person name="Anderson I.J."/>
            <person name="Johnson E."/>
            <person name="Loganathan U."/>
            <person name="Mulhopadhyay B."/>
            <person name="Kyrpides N."/>
            <person name="Woyke T.J."/>
        </authorList>
    </citation>
    <scope>NUCLEOTIDE SEQUENCE [LARGE SCALE GENOMIC DNA]</scope>
    <source>
        <strain evidence="2 3">YK9</strain>
    </source>
</reference>
<dbReference type="InterPro" id="IPR038117">
    <property type="entry name" value="BofC_C_sf"/>
</dbReference>
<evidence type="ECO:0000313" key="3">
    <source>
        <dbReference type="Proteomes" id="UP000005387"/>
    </source>
</evidence>
<organism evidence="2 3">
    <name type="scientific">Paenibacillus curdlanolyticus YK9</name>
    <dbReference type="NCBI Taxonomy" id="717606"/>
    <lineage>
        <taxon>Bacteria</taxon>
        <taxon>Bacillati</taxon>
        <taxon>Bacillota</taxon>
        <taxon>Bacilli</taxon>
        <taxon>Bacillales</taxon>
        <taxon>Paenibacillaceae</taxon>
        <taxon>Paenibacillus</taxon>
    </lineage>
</organism>
<feature type="domain" description="Bypass of forespore C C-terminal" evidence="1">
    <location>
        <begin position="131"/>
        <end position="206"/>
    </location>
</feature>
<dbReference type="Proteomes" id="UP000005387">
    <property type="component" value="Unassembled WGS sequence"/>
</dbReference>
<dbReference type="Gene3D" id="3.30.70.1740">
    <property type="entry name" value="Bypass-of-forespore C, C-terminal domain"/>
    <property type="match status" value="1"/>
</dbReference>
<accession>E0IDW9</accession>
<dbReference type="OrthoDB" id="2678751at2"/>
<dbReference type="EMBL" id="AEDD01000011">
    <property type="protein sequence ID" value="EFM09323.1"/>
    <property type="molecule type" value="Genomic_DNA"/>
</dbReference>
<dbReference type="STRING" id="717606.PaecuDRAFT_3860"/>
<evidence type="ECO:0000259" key="1">
    <source>
        <dbReference type="Pfam" id="PF08955"/>
    </source>
</evidence>
<protein>
    <recommendedName>
        <fullName evidence="1">Bypass of forespore C C-terminal domain-containing protein</fullName>
    </recommendedName>
</protein>
<dbReference type="RefSeq" id="WP_006039846.1">
    <property type="nucleotide sequence ID" value="NZ_AEDD01000011.1"/>
</dbReference>
<dbReference type="InterPro" id="IPR015050">
    <property type="entry name" value="BofC_C"/>
</dbReference>
<gene>
    <name evidence="2" type="ORF">PaecuDRAFT_3860</name>
</gene>
<evidence type="ECO:0000313" key="2">
    <source>
        <dbReference type="EMBL" id="EFM09323.1"/>
    </source>
</evidence>
<name>E0IDW9_9BACL</name>
<keyword evidence="3" id="KW-1185">Reference proteome</keyword>
<proteinExistence type="predicted"/>
<dbReference type="eggNOG" id="ENOG5032U7R">
    <property type="taxonomic scope" value="Bacteria"/>
</dbReference>
<dbReference type="Pfam" id="PF08955">
    <property type="entry name" value="BofC_C"/>
    <property type="match status" value="1"/>
</dbReference>